<protein>
    <submittedName>
        <fullName evidence="1">Uncharacterized protein</fullName>
    </submittedName>
</protein>
<dbReference type="KEGG" id="rgi:RGI145_09865"/>
<evidence type="ECO:0000313" key="2">
    <source>
        <dbReference type="Proteomes" id="UP000185494"/>
    </source>
</evidence>
<gene>
    <name evidence="1" type="ORF">RGI145_09865</name>
</gene>
<accession>A0A1L7AEW1</accession>
<dbReference type="STRING" id="257708.RGI145_09865"/>
<name>A0A1L7AEW1_9PROT</name>
<evidence type="ECO:0000313" key="1">
    <source>
        <dbReference type="EMBL" id="APT57355.1"/>
    </source>
</evidence>
<dbReference type="Proteomes" id="UP000185494">
    <property type="component" value="Chromosome 1"/>
</dbReference>
<dbReference type="AlphaFoldDB" id="A0A1L7AEW1"/>
<dbReference type="RefSeq" id="WP_075798201.1">
    <property type="nucleotide sequence ID" value="NZ_CP015583.1"/>
</dbReference>
<reference evidence="1 2" key="1">
    <citation type="submission" date="2016-05" db="EMBL/GenBank/DDBJ databases">
        <title>Complete Genome and Methylome Analysis of Psychrotrophic Bacterial Isolates from Antarctic Lake Untersee.</title>
        <authorList>
            <person name="Fomenkov A."/>
            <person name="Akimov V.N."/>
            <person name="Vasilyeva L.V."/>
            <person name="Andersen D."/>
            <person name="Vincze T."/>
            <person name="Roberts R.J."/>
        </authorList>
    </citation>
    <scope>NUCLEOTIDE SEQUENCE [LARGE SCALE GENOMIC DNA]</scope>
    <source>
        <strain evidence="1 2">U14-5</strain>
    </source>
</reference>
<dbReference type="EMBL" id="CP015583">
    <property type="protein sequence ID" value="APT57355.1"/>
    <property type="molecule type" value="Genomic_DNA"/>
</dbReference>
<proteinExistence type="predicted"/>
<organism evidence="1 2">
    <name type="scientific">Roseomonas gilardii</name>
    <dbReference type="NCBI Taxonomy" id="257708"/>
    <lineage>
        <taxon>Bacteria</taxon>
        <taxon>Pseudomonadati</taxon>
        <taxon>Pseudomonadota</taxon>
        <taxon>Alphaproteobacteria</taxon>
        <taxon>Acetobacterales</taxon>
        <taxon>Roseomonadaceae</taxon>
        <taxon>Roseomonas</taxon>
    </lineage>
</organism>
<sequence>MRSVLIWPKLVFRDAQEAEMATQGLPSWPWLGIAPEELPEPEAVLLEAIRRWSEAARQGGSPAMAMQAPLATLGIGAARDDLDKALRQLGAPCGMGCLLSPRVLPGEATLLLALALAQRGSRREALAIFLRLAPTPRAGAALAAAVALGQVLRHAGLRLTHPMRRATAGHAGRGRMG</sequence>